<evidence type="ECO:0000313" key="11">
    <source>
        <dbReference type="EMBL" id="CAH3107471.1"/>
    </source>
</evidence>
<name>A0ABN8NFD2_9CNID</name>
<evidence type="ECO:0000256" key="1">
    <source>
        <dbReference type="ARBA" id="ARBA00004245"/>
    </source>
</evidence>
<feature type="coiled-coil region" evidence="9">
    <location>
        <begin position="398"/>
        <end position="446"/>
    </location>
</feature>
<organism evidence="11 12">
    <name type="scientific">Porites lobata</name>
    <dbReference type="NCBI Taxonomy" id="104759"/>
    <lineage>
        <taxon>Eukaryota</taxon>
        <taxon>Metazoa</taxon>
        <taxon>Cnidaria</taxon>
        <taxon>Anthozoa</taxon>
        <taxon>Hexacorallia</taxon>
        <taxon>Scleractinia</taxon>
        <taxon>Fungiina</taxon>
        <taxon>Poritidae</taxon>
        <taxon>Porites</taxon>
    </lineage>
</organism>
<accession>A0ABN8NFD2</accession>
<evidence type="ECO:0000256" key="8">
    <source>
        <dbReference type="ARBA" id="ARBA00023212"/>
    </source>
</evidence>
<dbReference type="InterPro" id="IPR031378">
    <property type="entry name" value="SVBP"/>
</dbReference>
<feature type="compositionally biased region" description="Polar residues" evidence="10">
    <location>
        <begin position="124"/>
        <end position="137"/>
    </location>
</feature>
<comment type="similarity">
    <text evidence="3">Belongs to the SVBP family.</text>
</comment>
<dbReference type="EMBL" id="CALNXK010000020">
    <property type="protein sequence ID" value="CAH3107471.1"/>
    <property type="molecule type" value="Genomic_DNA"/>
</dbReference>
<evidence type="ECO:0000256" key="9">
    <source>
        <dbReference type="SAM" id="Coils"/>
    </source>
</evidence>
<dbReference type="PANTHER" id="PTHR34762:SF1">
    <property type="entry name" value="SMALL VASOHIBIN-BINDING PROTEIN"/>
    <property type="match status" value="1"/>
</dbReference>
<evidence type="ECO:0000256" key="7">
    <source>
        <dbReference type="ARBA" id="ARBA00023054"/>
    </source>
</evidence>
<dbReference type="PANTHER" id="PTHR34762">
    <property type="entry name" value="SMALL VASOHIBIN-BINDING PROTEIN"/>
    <property type="match status" value="1"/>
</dbReference>
<keyword evidence="7 9" id="KW-0175">Coiled coil</keyword>
<keyword evidence="5" id="KW-0963">Cytoplasm</keyword>
<keyword evidence="6" id="KW-0964">Secreted</keyword>
<proteinExistence type="inferred from homology"/>
<evidence type="ECO:0000256" key="10">
    <source>
        <dbReference type="SAM" id="MobiDB-lite"/>
    </source>
</evidence>
<feature type="compositionally biased region" description="Polar residues" evidence="10">
    <location>
        <begin position="164"/>
        <end position="179"/>
    </location>
</feature>
<gene>
    <name evidence="11" type="ORF">PLOB_00016660</name>
</gene>
<comment type="caution">
    <text evidence="11">The sequence shown here is derived from an EMBL/GenBank/DDBJ whole genome shotgun (WGS) entry which is preliminary data.</text>
</comment>
<evidence type="ECO:0000256" key="2">
    <source>
        <dbReference type="ARBA" id="ARBA00004613"/>
    </source>
</evidence>
<evidence type="ECO:0000256" key="5">
    <source>
        <dbReference type="ARBA" id="ARBA00022490"/>
    </source>
</evidence>
<evidence type="ECO:0000256" key="3">
    <source>
        <dbReference type="ARBA" id="ARBA00006072"/>
    </source>
</evidence>
<comment type="subcellular location">
    <subcellularLocation>
        <location evidence="1">Cytoplasm</location>
        <location evidence="1">Cytoskeleton</location>
    </subcellularLocation>
    <subcellularLocation>
        <location evidence="2">Secreted</location>
    </subcellularLocation>
</comment>
<reference evidence="11 12" key="1">
    <citation type="submission" date="2022-05" db="EMBL/GenBank/DDBJ databases">
        <authorList>
            <consortium name="Genoscope - CEA"/>
            <person name="William W."/>
        </authorList>
    </citation>
    <scope>NUCLEOTIDE SEQUENCE [LARGE SCALE GENOMIC DNA]</scope>
</reference>
<dbReference type="Proteomes" id="UP001159405">
    <property type="component" value="Unassembled WGS sequence"/>
</dbReference>
<evidence type="ECO:0000313" key="12">
    <source>
        <dbReference type="Proteomes" id="UP001159405"/>
    </source>
</evidence>
<keyword evidence="12" id="KW-1185">Reference proteome</keyword>
<evidence type="ECO:0000256" key="6">
    <source>
        <dbReference type="ARBA" id="ARBA00022525"/>
    </source>
</evidence>
<sequence length="462" mass="52368">MIPLDSATAILPRMPTGRALAAEFQLTIIKPPLLDTKCRSNSPAVSSPIYRLLQSRNRRRSSSASSVQSTLNNTIESTEFVTERVQVFELRDSSCQRSNVDSVSHQNRNQNTSTLRDNIVSYCQEESPTSRRNSSMESVKERSISIKEQSSELTPDLSDEDSRQQYNLTNLTPETQQADNPLVIEKKAQEKSEKRNKKKSLKAKKTNKKRKNSPKKGVAVSGMFARLVGRGRTNEQQGHQVNSDQKVKNGLHLQQTRDTSPNKYLSVQKLRAAYAPKKQEIKNNKATVLLPWVSNTSLTNDNTRSCTCSPRKQEQEQESISTALYLSSPCKLLNSHDDNRVKKVYLSETHSGMITGIPCAPPSTPTVDELKKVEYIPSLTDVKSQRAVKSRLINLGNKLRAQEQKKKEKAMKEEQRRAYGEILQLKQRQRAEIYALNKVMTELENENFRKFMEEKSAETLPV</sequence>
<keyword evidence="8" id="KW-0206">Cytoskeleton</keyword>
<evidence type="ECO:0000256" key="4">
    <source>
        <dbReference type="ARBA" id="ARBA00018251"/>
    </source>
</evidence>
<feature type="region of interest" description="Disordered" evidence="10">
    <location>
        <begin position="96"/>
        <end position="219"/>
    </location>
</feature>
<dbReference type="Pfam" id="PF15674">
    <property type="entry name" value="CCDC23"/>
    <property type="match status" value="1"/>
</dbReference>
<feature type="compositionally biased region" description="Basic and acidic residues" evidence="10">
    <location>
        <begin position="184"/>
        <end position="193"/>
    </location>
</feature>
<feature type="compositionally biased region" description="Polar residues" evidence="10">
    <location>
        <begin position="96"/>
        <end position="116"/>
    </location>
</feature>
<feature type="compositionally biased region" description="Basic residues" evidence="10">
    <location>
        <begin position="194"/>
        <end position="214"/>
    </location>
</feature>
<protein>
    <recommendedName>
        <fullName evidence="4">Small vasohibin-binding protein</fullName>
    </recommendedName>
</protein>